<keyword evidence="2" id="KW-0418">Kinase</keyword>
<dbReference type="NCBIfam" id="TIGR00682">
    <property type="entry name" value="lpxK"/>
    <property type="match status" value="1"/>
</dbReference>
<dbReference type="SUPFAM" id="SSF52540">
    <property type="entry name" value="P-loop containing nucleoside triphosphate hydrolases"/>
    <property type="match status" value="1"/>
</dbReference>
<dbReference type="GO" id="GO:0009029">
    <property type="term" value="F:lipid-A 4'-kinase activity"/>
    <property type="evidence" value="ECO:0007669"/>
    <property type="project" value="UniProtKB-UniRule"/>
</dbReference>
<dbReference type="PANTHER" id="PTHR42755:SF1">
    <property type="entry name" value="3-DEOXY-D-MANNO-OCTULOSONIC ACID TRANSFERASE, MITOCHONDRIAL-RELATED"/>
    <property type="match status" value="1"/>
</dbReference>
<accession>A0A927WNT5</accession>
<dbReference type="AlphaFoldDB" id="A0A927WNT5"/>
<dbReference type="InterPro" id="IPR027417">
    <property type="entry name" value="P-loop_NTPase"/>
</dbReference>
<dbReference type="GO" id="GO:0009245">
    <property type="term" value="P:lipid A biosynthetic process"/>
    <property type="evidence" value="ECO:0007669"/>
    <property type="project" value="UniProtKB-UniRule"/>
</dbReference>
<dbReference type="InterPro" id="IPR003758">
    <property type="entry name" value="LpxK"/>
</dbReference>
<keyword evidence="2" id="KW-0444">Lipid biosynthesis</keyword>
<dbReference type="Pfam" id="PF02606">
    <property type="entry name" value="LpxK"/>
    <property type="match status" value="1"/>
</dbReference>
<comment type="pathway">
    <text evidence="2">Glycolipid biosynthesis; lipid IV(A) biosynthesis; lipid IV(A) from (3R)-3-hydroxytetradecanoyl-[acyl-carrier-protein] and UDP-N-acetyl-alpha-D-glucosamine: step 6/6.</text>
</comment>
<feature type="site" description="Transition state stabilizer" evidence="5">
    <location>
        <position position="134"/>
    </location>
</feature>
<dbReference type="Gene3D" id="3.40.50.11720">
    <property type="entry name" value="3-Deoxy-D-manno-octulosonic-acid transferase, N-terminal domain"/>
    <property type="match status" value="1"/>
</dbReference>
<comment type="function">
    <text evidence="2">Transfers the gamma-phosphate of ATP to the 4'-position of a tetraacyldisaccharide 1-phosphate intermediate (termed DS-1-P) to form tetraacyldisaccharide 1,4'-bis-phosphate (lipid IVA).</text>
</comment>
<dbReference type="EC" id="2.7.1.130" evidence="2 3"/>
<evidence type="ECO:0000313" key="8">
    <source>
        <dbReference type="EMBL" id="MBE6091741.1"/>
    </source>
</evidence>
<dbReference type="PANTHER" id="PTHR42755">
    <property type="entry name" value="3-DEOXY-MANNO-OCTULOSONATE CYTIDYLYLTRANSFERASE"/>
    <property type="match status" value="1"/>
</dbReference>
<gene>
    <name evidence="2 8" type="primary">lpxK</name>
    <name evidence="8" type="ORF">E7201_00965</name>
</gene>
<evidence type="ECO:0000256" key="4">
    <source>
        <dbReference type="PIRSR" id="PIRSR639901-1"/>
    </source>
</evidence>
<feature type="active site" description="Proton acceptor" evidence="4">
    <location>
        <position position="64"/>
    </location>
</feature>
<comment type="caution">
    <text evidence="8">The sequence shown here is derived from an EMBL/GenBank/DDBJ whole genome shotgun (WGS) entry which is preliminary data.</text>
</comment>
<dbReference type="Pfam" id="PF04413">
    <property type="entry name" value="Glycos_transf_N"/>
    <property type="match status" value="1"/>
</dbReference>
<comment type="catalytic activity">
    <reaction evidence="2">
        <text>a lipid A disaccharide + ATP = a lipid IVA + ADP + H(+)</text>
        <dbReference type="Rhea" id="RHEA:67840"/>
        <dbReference type="ChEBI" id="CHEBI:15378"/>
        <dbReference type="ChEBI" id="CHEBI:30616"/>
        <dbReference type="ChEBI" id="CHEBI:176343"/>
        <dbReference type="ChEBI" id="CHEBI:176425"/>
        <dbReference type="ChEBI" id="CHEBI:456216"/>
        <dbReference type="EC" id="2.7.1.130"/>
    </reaction>
</comment>
<dbReference type="InterPro" id="IPR039901">
    <property type="entry name" value="Kdotransferase"/>
</dbReference>
<name>A0A927WNT5_SELRU</name>
<dbReference type="GO" id="GO:0005524">
    <property type="term" value="F:ATP binding"/>
    <property type="evidence" value="ECO:0007669"/>
    <property type="project" value="UniProtKB-UniRule"/>
</dbReference>
<feature type="transmembrane region" description="Helical" evidence="6">
    <location>
        <begin position="6"/>
        <end position="25"/>
    </location>
</feature>
<dbReference type="Proteomes" id="UP000761380">
    <property type="component" value="Unassembled WGS sequence"/>
</dbReference>
<dbReference type="EMBL" id="SVBY01000004">
    <property type="protein sequence ID" value="MBE6091741.1"/>
    <property type="molecule type" value="Genomic_DNA"/>
</dbReference>
<dbReference type="GO" id="GO:0005886">
    <property type="term" value="C:plasma membrane"/>
    <property type="evidence" value="ECO:0007669"/>
    <property type="project" value="TreeGrafter"/>
</dbReference>
<comment type="similarity">
    <text evidence="2">Belongs to the LpxK family.</text>
</comment>
<proteinExistence type="inferred from homology"/>
<evidence type="ECO:0000256" key="5">
    <source>
        <dbReference type="PIRSR" id="PIRSR639901-2"/>
    </source>
</evidence>
<keyword evidence="2" id="KW-0067">ATP-binding</keyword>
<sequence length="828" mass="92558">MQILYNLAAILVVILIIPVFMIRSVREKGFVERIRQSLGFYPEHTLEKVAKKHCIWVHAASVGEIVATSPLIKEFHKEFPQTPILVSVVTTSGYEMANRIIKDADAIIYFPLDLPFLAGSVLRRIHPRVFLPVETELWPNFLKTARKMHIPVMMVNGRISDRSVKQYKYLNSLLSDMIGTVTKFAMQSDIDADYIMRLGAPPELVTVTGNTKFDQTYTDVSAEEKATIIREMGLEKAEGILLAGSTHRGEEAFVLKAFAAVREKHPQAKLVIAPRELLRTQEVIHLCKRAGFSVTTRTKQQESGPQDADIVILDTIGELGKVYSVGDVVYVGGSLIPHGGHNILEPAAHGKAIIVGHYMFNFKDTHALFKKRDACITVNNEQELAVETARLFDDAGHRHRLEAETLAIVGENKGASRKSALILRDTLETYESRPENRQRARSTQKINNFQTYFIDLVHLKEVDGVMEHILTAILYIFSKIYALLVDIKLWGYRHGVFSRKKLDCFVISLGNVTVGGTGKTPTAQRLASDIRDMGYKVVILNRGYRAKWHGNVGIVSDGQRLHMTAADAGDEAFMLAKHLPEVPVLIGADRSVTGQYAIENFGAEVAILDDGFQHWQLERDMDILLVDAVNVFGNGYMLPRGTLREPISHISRADVCLLTKVDQAAAGSREFIRETVHRYNKEAQVVESIHQPRRFIPLADWYVDIAGDGIDVNTMRGRKIMAVSAIGNPASFEQTLSDLGVTIIESLRYPDHHDYSMQEMVDILHQAQRMGAEAIVITEKDAVKIPMEVIHAGISVPVYVICVEVNFQQGKDEFKALLAQRLAAKLGK</sequence>
<keyword evidence="6" id="KW-0812">Transmembrane</keyword>
<dbReference type="InterPro" id="IPR007507">
    <property type="entry name" value="Glycos_transf_N"/>
</dbReference>
<feature type="binding site" evidence="2">
    <location>
        <begin position="513"/>
        <end position="520"/>
    </location>
    <ligand>
        <name>ATP</name>
        <dbReference type="ChEBI" id="CHEBI:30616"/>
    </ligand>
</feature>
<keyword evidence="2" id="KW-0443">Lipid metabolism</keyword>
<evidence type="ECO:0000313" key="9">
    <source>
        <dbReference type="Proteomes" id="UP000761380"/>
    </source>
</evidence>
<dbReference type="RefSeq" id="WP_303816204.1">
    <property type="nucleotide sequence ID" value="NZ_CAMOFN010000024.1"/>
</dbReference>
<keyword evidence="1 2" id="KW-0808">Transferase</keyword>
<keyword evidence="6" id="KW-1133">Transmembrane helix</keyword>
<organism evidence="8 9">
    <name type="scientific">Selenomonas ruminantium</name>
    <dbReference type="NCBI Taxonomy" id="971"/>
    <lineage>
        <taxon>Bacteria</taxon>
        <taxon>Bacillati</taxon>
        <taxon>Bacillota</taxon>
        <taxon>Negativicutes</taxon>
        <taxon>Selenomonadales</taxon>
        <taxon>Selenomonadaceae</taxon>
        <taxon>Selenomonas</taxon>
    </lineage>
</organism>
<feature type="site" description="Transition state stabilizer" evidence="5">
    <location>
        <position position="212"/>
    </location>
</feature>
<dbReference type="Gene3D" id="3.40.50.2000">
    <property type="entry name" value="Glycogen Phosphorylase B"/>
    <property type="match status" value="1"/>
</dbReference>
<evidence type="ECO:0000256" key="1">
    <source>
        <dbReference type="ARBA" id="ARBA00022679"/>
    </source>
</evidence>
<protein>
    <recommendedName>
        <fullName evidence="2 3">Tetraacyldisaccharide 4'-kinase</fullName>
        <ecNumber evidence="2 3">2.7.1.130</ecNumber>
    </recommendedName>
    <alternativeName>
        <fullName evidence="2">Lipid A 4'-kinase</fullName>
    </alternativeName>
</protein>
<keyword evidence="6" id="KW-0472">Membrane</keyword>
<dbReference type="SUPFAM" id="SSF53756">
    <property type="entry name" value="UDP-Glycosyltransferase/glycogen phosphorylase"/>
    <property type="match status" value="1"/>
</dbReference>
<keyword evidence="2" id="KW-0547">Nucleotide-binding</keyword>
<reference evidence="8" key="1">
    <citation type="submission" date="2019-04" db="EMBL/GenBank/DDBJ databases">
        <title>Evolution of Biomass-Degrading Anaerobic Consortia Revealed by Metagenomics.</title>
        <authorList>
            <person name="Peng X."/>
        </authorList>
    </citation>
    <scope>NUCLEOTIDE SEQUENCE</scope>
    <source>
        <strain evidence="8">SIG240</strain>
    </source>
</reference>
<dbReference type="HAMAP" id="MF_00409">
    <property type="entry name" value="LpxK"/>
    <property type="match status" value="1"/>
</dbReference>
<dbReference type="InterPro" id="IPR038107">
    <property type="entry name" value="Glycos_transf_N_sf"/>
</dbReference>
<feature type="domain" description="3-deoxy-D-manno-octulosonic-acid transferase N-terminal" evidence="7">
    <location>
        <begin position="33"/>
        <end position="215"/>
    </location>
</feature>
<evidence type="ECO:0000256" key="2">
    <source>
        <dbReference type="HAMAP-Rule" id="MF_00409"/>
    </source>
</evidence>
<keyword evidence="2" id="KW-0441">Lipid A biosynthesis</keyword>
<evidence type="ECO:0000259" key="7">
    <source>
        <dbReference type="Pfam" id="PF04413"/>
    </source>
</evidence>
<evidence type="ECO:0000256" key="3">
    <source>
        <dbReference type="NCBIfam" id="TIGR00682"/>
    </source>
</evidence>
<evidence type="ECO:0000256" key="6">
    <source>
        <dbReference type="SAM" id="Phobius"/>
    </source>
</evidence>